<dbReference type="Pfam" id="PF00034">
    <property type="entry name" value="Cytochrom_C"/>
    <property type="match status" value="1"/>
</dbReference>
<dbReference type="Pfam" id="PF18911">
    <property type="entry name" value="PKD_4"/>
    <property type="match status" value="1"/>
</dbReference>
<dbReference type="InterPro" id="IPR009056">
    <property type="entry name" value="Cyt_c-like_dom"/>
</dbReference>
<dbReference type="AlphaFoldDB" id="A0A3D9KZL0"/>
<keyword evidence="1" id="KW-0813">Transport</keyword>
<keyword evidence="5 6" id="KW-0408">Iron</keyword>
<dbReference type="Proteomes" id="UP000256779">
    <property type="component" value="Unassembled WGS sequence"/>
</dbReference>
<evidence type="ECO:0000256" key="4">
    <source>
        <dbReference type="ARBA" id="ARBA00022982"/>
    </source>
</evidence>
<keyword evidence="3 6" id="KW-0479">Metal-binding</keyword>
<evidence type="ECO:0000259" key="8">
    <source>
        <dbReference type="PROSITE" id="PS51007"/>
    </source>
</evidence>
<dbReference type="InterPro" id="IPR000601">
    <property type="entry name" value="PKD_dom"/>
</dbReference>
<comment type="caution">
    <text evidence="9">The sequence shown here is derived from an EMBL/GenBank/DDBJ whole genome shotgun (WGS) entry which is preliminary data.</text>
</comment>
<feature type="binding site" description="covalent" evidence="6">
    <location>
        <position position="675"/>
    </location>
    <ligand>
        <name>heme c</name>
        <dbReference type="ChEBI" id="CHEBI:61717"/>
    </ligand>
</feature>
<proteinExistence type="predicted"/>
<evidence type="ECO:0000256" key="5">
    <source>
        <dbReference type="ARBA" id="ARBA00023004"/>
    </source>
</evidence>
<dbReference type="Gene3D" id="2.60.40.10">
    <property type="entry name" value="Immunoglobulins"/>
    <property type="match status" value="1"/>
</dbReference>
<dbReference type="Gene3D" id="2.60.120.260">
    <property type="entry name" value="Galactose-binding domain-like"/>
    <property type="match status" value="1"/>
</dbReference>
<evidence type="ECO:0000256" key="7">
    <source>
        <dbReference type="SAM" id="MobiDB-lite"/>
    </source>
</evidence>
<evidence type="ECO:0000256" key="2">
    <source>
        <dbReference type="ARBA" id="ARBA00022617"/>
    </source>
</evidence>
<dbReference type="CDD" id="cd00146">
    <property type="entry name" value="PKD"/>
    <property type="match status" value="1"/>
</dbReference>
<dbReference type="InterPro" id="IPR013783">
    <property type="entry name" value="Ig-like_fold"/>
</dbReference>
<evidence type="ECO:0000313" key="9">
    <source>
        <dbReference type="EMBL" id="RED93398.1"/>
    </source>
</evidence>
<dbReference type="GO" id="GO:0009055">
    <property type="term" value="F:electron transfer activity"/>
    <property type="evidence" value="ECO:0007669"/>
    <property type="project" value="InterPro"/>
</dbReference>
<name>A0A3D9KZL0_MARFU</name>
<dbReference type="GO" id="GO:0020037">
    <property type="term" value="F:heme binding"/>
    <property type="evidence" value="ECO:0007669"/>
    <property type="project" value="InterPro"/>
</dbReference>
<dbReference type="RefSeq" id="WP_115869934.1">
    <property type="nucleotide sequence ID" value="NZ_QREG01000025.1"/>
</dbReference>
<dbReference type="InterPro" id="IPR036909">
    <property type="entry name" value="Cyt_c-like_dom_sf"/>
</dbReference>
<dbReference type="Gene3D" id="2.120.10.30">
    <property type="entry name" value="TolB, C-terminal domain"/>
    <property type="match status" value="1"/>
</dbReference>
<dbReference type="Gene3D" id="1.10.760.10">
    <property type="entry name" value="Cytochrome c-like domain"/>
    <property type="match status" value="1"/>
</dbReference>
<evidence type="ECO:0000313" key="10">
    <source>
        <dbReference type="Proteomes" id="UP000256779"/>
    </source>
</evidence>
<comment type="PTM">
    <text evidence="6">Binds 1 heme c group covalently per subunit.</text>
</comment>
<dbReference type="PRINTS" id="PR00606">
    <property type="entry name" value="CYTCHROMECID"/>
</dbReference>
<keyword evidence="10" id="KW-1185">Reference proteome</keyword>
<dbReference type="SUPFAM" id="SSF46626">
    <property type="entry name" value="Cytochrome c"/>
    <property type="match status" value="1"/>
</dbReference>
<dbReference type="SUPFAM" id="SSF49299">
    <property type="entry name" value="PKD domain"/>
    <property type="match status" value="1"/>
</dbReference>
<feature type="compositionally biased region" description="Basic and acidic residues" evidence="7">
    <location>
        <begin position="184"/>
        <end position="194"/>
    </location>
</feature>
<dbReference type="GO" id="GO:0005506">
    <property type="term" value="F:iron ion binding"/>
    <property type="evidence" value="ECO:0007669"/>
    <property type="project" value="InterPro"/>
</dbReference>
<dbReference type="InterPro" id="IPR035986">
    <property type="entry name" value="PKD_dom_sf"/>
</dbReference>
<dbReference type="CDD" id="cd04084">
    <property type="entry name" value="CBM6_xylanase-like"/>
    <property type="match status" value="1"/>
</dbReference>
<accession>A0A3D9KZL0</accession>
<dbReference type="InterPro" id="IPR022409">
    <property type="entry name" value="PKD/Chitinase_dom"/>
</dbReference>
<feature type="domain" description="Cytochrome c" evidence="8">
    <location>
        <begin position="612"/>
        <end position="697"/>
    </location>
</feature>
<dbReference type="OrthoDB" id="9816308at2"/>
<evidence type="ECO:0000256" key="1">
    <source>
        <dbReference type="ARBA" id="ARBA00022448"/>
    </source>
</evidence>
<dbReference type="InterPro" id="IPR002324">
    <property type="entry name" value="Cyt_c_ID"/>
</dbReference>
<dbReference type="Pfam" id="PF07995">
    <property type="entry name" value="GSDH"/>
    <property type="match status" value="1"/>
</dbReference>
<feature type="compositionally biased region" description="Polar residues" evidence="7">
    <location>
        <begin position="195"/>
        <end position="204"/>
    </location>
</feature>
<dbReference type="SUPFAM" id="SSF50952">
    <property type="entry name" value="Soluble quinoprotein glucose dehydrogenase"/>
    <property type="match status" value="1"/>
</dbReference>
<keyword evidence="2 6" id="KW-0349">Heme</keyword>
<dbReference type="SMART" id="SM00089">
    <property type="entry name" value="PKD"/>
    <property type="match status" value="1"/>
</dbReference>
<gene>
    <name evidence="9" type="ORF">C7460_12543</name>
</gene>
<protein>
    <submittedName>
        <fullName evidence="9">Cytochrome c</fullName>
    </submittedName>
</protein>
<reference evidence="9 10" key="1">
    <citation type="submission" date="2018-07" db="EMBL/GenBank/DDBJ databases">
        <title>Genomic Encyclopedia of Type Strains, Phase IV (KMG-IV): sequencing the most valuable type-strain genomes for metagenomic binning, comparative biology and taxonomic classification.</title>
        <authorList>
            <person name="Goeker M."/>
        </authorList>
    </citation>
    <scope>NUCLEOTIDE SEQUENCE [LARGE SCALE GENOMIC DNA]</scope>
    <source>
        <strain evidence="9 10">DSM 4134</strain>
    </source>
</reference>
<dbReference type="InterPro" id="IPR011041">
    <property type="entry name" value="Quinoprot_gluc/sorb_DH_b-prop"/>
</dbReference>
<evidence type="ECO:0000256" key="3">
    <source>
        <dbReference type="ARBA" id="ARBA00022723"/>
    </source>
</evidence>
<keyword evidence="4" id="KW-0249">Electron transport</keyword>
<feature type="region of interest" description="Disordered" evidence="7">
    <location>
        <begin position="176"/>
        <end position="206"/>
    </location>
</feature>
<feature type="binding site" description="covalent" evidence="6">
    <location>
        <position position="630"/>
    </location>
    <ligand>
        <name>heme c</name>
        <dbReference type="ChEBI" id="CHEBI:61717"/>
    </ligand>
</feature>
<dbReference type="PANTHER" id="PTHR19328">
    <property type="entry name" value="HEDGEHOG-INTERACTING PROTEIN"/>
    <property type="match status" value="1"/>
</dbReference>
<sequence length="865" mass="97121">MRKIVLLAVVAIIGACSEHAPSDSSDLTPPEESRFVQEIFETNLYEPTELVVLPKGNKILFTQRRGQIFEYDIPSEQLRMYDSIPVFSTFEHGLMGIALDPEFKQNNWLYIYYSPVGDEPVQYLSRFTYSASGLKNEKVVLEVPVQRETCCHTGGSIEFGPDGLLYLSTGDDTNPFASNGFSPSDERPGRKSWDAQRTSSNTNDLRGKILRIKPEPDGSYSIPKGNLFEDNDPRTRPEIYVMGCRNPYRIGIDSKRGWLFWGDVGPDARNDKENRGPRGHDEWNVAKSPGYYGWPLFVGKNYAYNRYDFETGESFAKHDPKKPINQSVNNTGLRELPPARPATIYYPYAKTDIFPQVGSGGRNAMAGPVYYSDQYQGREKFPKFFDGRVPFFDWMRGFVFFLELDEEGQPTDWYPFMPNTKFNNLIDMEFGPDGTLYLLEYGTGWFSRNENAKLSRVRYVAGNRPPVLEASASVTKGTSPLTVVFDASKSYDYDGHSLKFTWDFDGEILNDSVVTYTFDEDGVYYPELVVSDPKGGKRSQQFVIEVGNEPPVVQIAIDGNESFFWPGRNVTYEVKVSDLEDEQNGEIDESKIAFEISHFQSSDQAEALGHQVPVAGGLELINSLDCMGCHKIDGPSIGPSYQQVAKRYQNEQNAVNYLAHKIINGGGGVWGEQAMSAHPDLSNDDAESIVNYILSLAQPKGDPLAGTFVTEKEEGRYLFSASYEDQGKGSLKPILERKNIWLMPYSLPGDDFDDSNDIQARGGRINSIYHGSWVSYESVDLTGIKGLNLKLNRVRPVIVEVRSGSAEGQLLGKNEIQEGENPEELTISLQGATGFHNVFVVFKKPGVKDQLIRVNRVEFLPESNQ</sequence>
<dbReference type="PROSITE" id="PS51257">
    <property type="entry name" value="PROKAR_LIPOPROTEIN"/>
    <property type="match status" value="1"/>
</dbReference>
<dbReference type="InterPro" id="IPR011042">
    <property type="entry name" value="6-blade_b-propeller_TolB-like"/>
</dbReference>
<dbReference type="PROSITE" id="PS51007">
    <property type="entry name" value="CYTC"/>
    <property type="match status" value="1"/>
</dbReference>
<dbReference type="InterPro" id="IPR012938">
    <property type="entry name" value="Glc/Sorbosone_DH"/>
</dbReference>
<feature type="binding site" description="covalent" evidence="6">
    <location>
        <position position="626"/>
    </location>
    <ligand>
        <name>heme c</name>
        <dbReference type="ChEBI" id="CHEBI:61717"/>
    </ligand>
</feature>
<dbReference type="PANTHER" id="PTHR19328:SF75">
    <property type="entry name" value="ALDOSE SUGAR DEHYDROGENASE YLII"/>
    <property type="match status" value="1"/>
</dbReference>
<dbReference type="EMBL" id="QREG01000025">
    <property type="protein sequence ID" value="RED93398.1"/>
    <property type="molecule type" value="Genomic_DNA"/>
</dbReference>
<evidence type="ECO:0000256" key="6">
    <source>
        <dbReference type="PIRSR" id="PIRSR602324-1"/>
    </source>
</evidence>
<organism evidence="9 10">
    <name type="scientific">Marinoscillum furvescens DSM 4134</name>
    <dbReference type="NCBI Taxonomy" id="1122208"/>
    <lineage>
        <taxon>Bacteria</taxon>
        <taxon>Pseudomonadati</taxon>
        <taxon>Bacteroidota</taxon>
        <taxon>Cytophagia</taxon>
        <taxon>Cytophagales</taxon>
        <taxon>Reichenbachiellaceae</taxon>
        <taxon>Marinoscillum</taxon>
    </lineage>
</organism>